<name>A0A1C1Z0E9_9HYPH</name>
<keyword evidence="11" id="KW-1185">Reference proteome</keyword>
<dbReference type="HAMAP" id="MF_00265">
    <property type="entry name" value="VapC_Nob1"/>
    <property type="match status" value="1"/>
</dbReference>
<dbReference type="InterPro" id="IPR002716">
    <property type="entry name" value="PIN_dom"/>
</dbReference>
<keyword evidence="6 8" id="KW-0460">Magnesium</keyword>
<organism evidence="10 11">
    <name type="scientific">Hoeflea olei</name>
    <dbReference type="NCBI Taxonomy" id="1480615"/>
    <lineage>
        <taxon>Bacteria</taxon>
        <taxon>Pseudomonadati</taxon>
        <taxon>Pseudomonadota</taxon>
        <taxon>Alphaproteobacteria</taxon>
        <taxon>Hyphomicrobiales</taxon>
        <taxon>Rhizobiaceae</taxon>
        <taxon>Hoeflea</taxon>
    </lineage>
</organism>
<dbReference type="OrthoDB" id="7188375at2"/>
<evidence type="ECO:0000256" key="2">
    <source>
        <dbReference type="ARBA" id="ARBA00022649"/>
    </source>
</evidence>
<dbReference type="InterPro" id="IPR022907">
    <property type="entry name" value="VapC_family"/>
</dbReference>
<evidence type="ECO:0000256" key="6">
    <source>
        <dbReference type="ARBA" id="ARBA00022842"/>
    </source>
</evidence>
<evidence type="ECO:0000256" key="7">
    <source>
        <dbReference type="ARBA" id="ARBA00038093"/>
    </source>
</evidence>
<comment type="caution">
    <text evidence="10">The sequence shown here is derived from an EMBL/GenBank/DDBJ whole genome shotgun (WGS) entry which is preliminary data.</text>
</comment>
<dbReference type="InterPro" id="IPR029060">
    <property type="entry name" value="PIN-like_dom_sf"/>
</dbReference>
<evidence type="ECO:0000313" key="11">
    <source>
        <dbReference type="Proteomes" id="UP000094795"/>
    </source>
</evidence>
<feature type="binding site" evidence="8">
    <location>
        <position position="7"/>
    </location>
    <ligand>
        <name>Mg(2+)</name>
        <dbReference type="ChEBI" id="CHEBI:18420"/>
    </ligand>
</feature>
<feature type="binding site" evidence="8">
    <location>
        <position position="111"/>
    </location>
    <ligand>
        <name>Mg(2+)</name>
        <dbReference type="ChEBI" id="CHEBI:18420"/>
    </ligand>
</feature>
<evidence type="ECO:0000256" key="3">
    <source>
        <dbReference type="ARBA" id="ARBA00022722"/>
    </source>
</evidence>
<dbReference type="GO" id="GO:0016787">
    <property type="term" value="F:hydrolase activity"/>
    <property type="evidence" value="ECO:0007669"/>
    <property type="project" value="UniProtKB-KW"/>
</dbReference>
<evidence type="ECO:0000256" key="1">
    <source>
        <dbReference type="ARBA" id="ARBA00001946"/>
    </source>
</evidence>
<accession>A0A1C1Z0E9</accession>
<dbReference type="SUPFAM" id="SSF88723">
    <property type="entry name" value="PIN domain-like"/>
    <property type="match status" value="1"/>
</dbReference>
<dbReference type="AlphaFoldDB" id="A0A1C1Z0E9"/>
<comment type="similarity">
    <text evidence="7 8">Belongs to the PINc/VapC protein family.</text>
</comment>
<dbReference type="GO" id="GO:0090729">
    <property type="term" value="F:toxin activity"/>
    <property type="evidence" value="ECO:0007669"/>
    <property type="project" value="UniProtKB-KW"/>
</dbReference>
<evidence type="ECO:0000256" key="8">
    <source>
        <dbReference type="HAMAP-Rule" id="MF_00265"/>
    </source>
</evidence>
<dbReference type="Pfam" id="PF01850">
    <property type="entry name" value="PIN"/>
    <property type="match status" value="1"/>
</dbReference>
<keyword evidence="4 8" id="KW-0479">Metal-binding</keyword>
<reference evidence="10 11" key="1">
    <citation type="submission" date="2015-12" db="EMBL/GenBank/DDBJ databases">
        <authorList>
            <person name="Shamseldin A."/>
            <person name="Moawad H."/>
            <person name="Abd El-Rahim W.M."/>
            <person name="Sadowsky M.J."/>
        </authorList>
    </citation>
    <scope>NUCLEOTIDE SEQUENCE [LARGE SCALE GENOMIC DNA]</scope>
    <source>
        <strain evidence="10 11">JC234</strain>
    </source>
</reference>
<dbReference type="InterPro" id="IPR050556">
    <property type="entry name" value="Type_II_TA_system_RNase"/>
</dbReference>
<comment type="function">
    <text evidence="8">Toxic component of a toxin-antitoxin (TA) system. An RNase.</text>
</comment>
<keyword evidence="5 8" id="KW-0378">Hydrolase</keyword>
<keyword evidence="2 8" id="KW-1277">Toxin-antitoxin system</keyword>
<dbReference type="CDD" id="cd18746">
    <property type="entry name" value="PIN_VapC4-5_FitB-like"/>
    <property type="match status" value="1"/>
</dbReference>
<dbReference type="Gene3D" id="3.40.50.1010">
    <property type="entry name" value="5'-nuclease"/>
    <property type="match status" value="1"/>
</dbReference>
<evidence type="ECO:0000256" key="4">
    <source>
        <dbReference type="ARBA" id="ARBA00022723"/>
    </source>
</evidence>
<evidence type="ECO:0000313" key="10">
    <source>
        <dbReference type="EMBL" id="OCW59160.1"/>
    </source>
</evidence>
<keyword evidence="8" id="KW-0800">Toxin</keyword>
<dbReference type="PANTHER" id="PTHR33653:SF1">
    <property type="entry name" value="RIBONUCLEASE VAPC2"/>
    <property type="match status" value="1"/>
</dbReference>
<keyword evidence="3 8" id="KW-0540">Nuclease</keyword>
<dbReference type="GO" id="GO:0000287">
    <property type="term" value="F:magnesium ion binding"/>
    <property type="evidence" value="ECO:0007669"/>
    <property type="project" value="UniProtKB-UniRule"/>
</dbReference>
<dbReference type="GO" id="GO:0004540">
    <property type="term" value="F:RNA nuclease activity"/>
    <property type="evidence" value="ECO:0007669"/>
    <property type="project" value="InterPro"/>
</dbReference>
<protein>
    <recommendedName>
        <fullName evidence="8">Ribonuclease VapC</fullName>
        <shortName evidence="8">RNase VapC</shortName>
        <ecNumber evidence="8">3.1.-.-</ecNumber>
    </recommendedName>
    <alternativeName>
        <fullName evidence="8">Toxin VapC</fullName>
    </alternativeName>
</protein>
<gene>
    <name evidence="8" type="primary">vapC</name>
    <name evidence="10" type="ORF">AWJ14_08825</name>
</gene>
<proteinExistence type="inferred from homology"/>
<dbReference type="Proteomes" id="UP000094795">
    <property type="component" value="Unassembled WGS sequence"/>
</dbReference>
<sequence length="145" mass="15910">MSGFLLDTNIISRLAPGKPAVEAGFEAWIREKGVAGNLYLSAMTVAEIERGVRKLHRAGGVDRARLITLWLDRLLDDFGDRILPMNAVVARIAGVMEEDATRRGHTPGLADLIIAATARAYDLTLVTDNLKDFEPLDVRMVSRPV</sequence>
<dbReference type="STRING" id="1480615.AWJ14_08825"/>
<feature type="domain" description="PIN" evidence="9">
    <location>
        <begin position="5"/>
        <end position="129"/>
    </location>
</feature>
<comment type="cofactor">
    <cofactor evidence="1 8">
        <name>Mg(2+)</name>
        <dbReference type="ChEBI" id="CHEBI:18420"/>
    </cofactor>
</comment>
<dbReference type="PANTHER" id="PTHR33653">
    <property type="entry name" value="RIBONUCLEASE VAPC2"/>
    <property type="match status" value="1"/>
</dbReference>
<dbReference type="EMBL" id="LQZT01000001">
    <property type="protein sequence ID" value="OCW59160.1"/>
    <property type="molecule type" value="Genomic_DNA"/>
</dbReference>
<evidence type="ECO:0000256" key="5">
    <source>
        <dbReference type="ARBA" id="ARBA00022801"/>
    </source>
</evidence>
<dbReference type="EC" id="3.1.-.-" evidence="8"/>
<evidence type="ECO:0000259" key="9">
    <source>
        <dbReference type="Pfam" id="PF01850"/>
    </source>
</evidence>